<protein>
    <submittedName>
        <fullName evidence="2">Unannotated protein</fullName>
    </submittedName>
</protein>
<accession>A0A6J6EZ97</accession>
<dbReference type="Gene3D" id="1.20.1260.10">
    <property type="match status" value="1"/>
</dbReference>
<dbReference type="AlphaFoldDB" id="A0A6J6EZ97"/>
<reference evidence="2" key="1">
    <citation type="submission" date="2020-05" db="EMBL/GenBank/DDBJ databases">
        <authorList>
            <person name="Chiriac C."/>
            <person name="Salcher M."/>
            <person name="Ghai R."/>
            <person name="Kavagutti S V."/>
        </authorList>
    </citation>
    <scope>NUCLEOTIDE SEQUENCE</scope>
</reference>
<proteinExistence type="predicted"/>
<dbReference type="Pfam" id="PF03713">
    <property type="entry name" value="DUF305"/>
    <property type="match status" value="1"/>
</dbReference>
<organism evidence="2">
    <name type="scientific">freshwater metagenome</name>
    <dbReference type="NCBI Taxonomy" id="449393"/>
    <lineage>
        <taxon>unclassified sequences</taxon>
        <taxon>metagenomes</taxon>
        <taxon>ecological metagenomes</taxon>
    </lineage>
</organism>
<dbReference type="PANTHER" id="PTHR36933">
    <property type="entry name" value="SLL0788 PROTEIN"/>
    <property type="match status" value="1"/>
</dbReference>
<dbReference type="InterPro" id="IPR012347">
    <property type="entry name" value="Ferritin-like"/>
</dbReference>
<dbReference type="PANTHER" id="PTHR36933:SF1">
    <property type="entry name" value="SLL0788 PROTEIN"/>
    <property type="match status" value="1"/>
</dbReference>
<evidence type="ECO:0000313" key="2">
    <source>
        <dbReference type="EMBL" id="CAB4581357.1"/>
    </source>
</evidence>
<feature type="domain" description="DUF305" evidence="1">
    <location>
        <begin position="65"/>
        <end position="205"/>
    </location>
</feature>
<gene>
    <name evidence="2" type="ORF">UFOPK1740_00956</name>
</gene>
<name>A0A6J6EZ97_9ZZZZ</name>
<dbReference type="InterPro" id="IPR005183">
    <property type="entry name" value="DUF305_CopM-like"/>
</dbReference>
<sequence>MNIEFKRRDGIYLAIIGFLVLIILRILASDSGSHLFGSSDSQSHSGMKNEQMDESIASGLEMNEYMFAQMMIPHHQQAVDMSSLALKKSTNPGVLDLAKRIKDSQSAEIIQMRSWLGSSESNSMMSDHSGHSMGGMLSEEEFSKLENSSGLAFDTLFLEGMIAHHEGAIDMSRMIKDSTNQEINLFGINVIDVQSAEIREMKELLENL</sequence>
<dbReference type="EMBL" id="CAEZTU010000057">
    <property type="protein sequence ID" value="CAB4581357.1"/>
    <property type="molecule type" value="Genomic_DNA"/>
</dbReference>
<evidence type="ECO:0000259" key="1">
    <source>
        <dbReference type="Pfam" id="PF03713"/>
    </source>
</evidence>